<sequence>MSANDDQAGIGDLEVRVDGARPVSADMVKALEAVCAKAEDHGGPGIVPVHVSGTPDGAWTRELSLPVVTKWERVLRRLERLPMTTVAVASGDCGGPALDALLATDVRIARPGTRLVVPVGEGDTWPGMALFRLVNQAGAARVRQAVLFGVPIGAEEALELRLLDELTDDPASALAAVAERFGAFSGKELAIRRQLMFDATTTAFEDALGAHLAASDRALRGAAAAIAAGTPVPGTIEIGTAGIGTAGIGVGTSGAVETGTVAAGTAGAGAVTGPATTSASTTGAGPFTTGTTTTGAPTTGPDVTGMGA</sequence>
<organism evidence="2 3">
    <name type="scientific">Actinomadura viridis</name>
    <dbReference type="NCBI Taxonomy" id="58110"/>
    <lineage>
        <taxon>Bacteria</taxon>
        <taxon>Bacillati</taxon>
        <taxon>Actinomycetota</taxon>
        <taxon>Actinomycetes</taxon>
        <taxon>Streptosporangiales</taxon>
        <taxon>Thermomonosporaceae</taxon>
        <taxon>Actinomadura</taxon>
    </lineage>
</organism>
<dbReference type="Proteomes" id="UP000614047">
    <property type="component" value="Unassembled WGS sequence"/>
</dbReference>
<dbReference type="GO" id="GO:0016853">
    <property type="term" value="F:isomerase activity"/>
    <property type="evidence" value="ECO:0007669"/>
    <property type="project" value="UniProtKB-KW"/>
</dbReference>
<protein>
    <submittedName>
        <fullName evidence="2">Isomerase DpgB</fullName>
    </submittedName>
</protein>
<keyword evidence="2" id="KW-0413">Isomerase</keyword>
<feature type="region of interest" description="Disordered" evidence="1">
    <location>
        <begin position="270"/>
        <end position="308"/>
    </location>
</feature>
<dbReference type="EMBL" id="JADOUA010000001">
    <property type="protein sequence ID" value="MBG6094010.1"/>
    <property type="molecule type" value="Genomic_DNA"/>
</dbReference>
<reference evidence="2" key="1">
    <citation type="submission" date="2020-11" db="EMBL/GenBank/DDBJ databases">
        <title>Sequencing the genomes of 1000 actinobacteria strains.</title>
        <authorList>
            <person name="Klenk H.-P."/>
        </authorList>
    </citation>
    <scope>NUCLEOTIDE SEQUENCE</scope>
    <source>
        <strain evidence="2">DSM 43175</strain>
    </source>
</reference>
<gene>
    <name evidence="2" type="ORF">IW256_008123</name>
</gene>
<dbReference type="InterPro" id="IPR029045">
    <property type="entry name" value="ClpP/crotonase-like_dom_sf"/>
</dbReference>
<dbReference type="AlphaFoldDB" id="A0A931GPK9"/>
<comment type="caution">
    <text evidence="2">The sequence shown here is derived from an EMBL/GenBank/DDBJ whole genome shotgun (WGS) entry which is preliminary data.</text>
</comment>
<name>A0A931GPK9_9ACTN</name>
<dbReference type="PANTHER" id="PTHR43459">
    <property type="entry name" value="ENOYL-COA HYDRATASE"/>
    <property type="match status" value="1"/>
</dbReference>
<evidence type="ECO:0000313" key="3">
    <source>
        <dbReference type="Proteomes" id="UP000614047"/>
    </source>
</evidence>
<dbReference type="CDD" id="cd06558">
    <property type="entry name" value="crotonase-like"/>
    <property type="match status" value="1"/>
</dbReference>
<proteinExistence type="predicted"/>
<keyword evidence="3" id="KW-1185">Reference proteome</keyword>
<evidence type="ECO:0000256" key="1">
    <source>
        <dbReference type="SAM" id="MobiDB-lite"/>
    </source>
</evidence>
<dbReference type="Gene3D" id="3.90.226.10">
    <property type="entry name" value="2-enoyl-CoA Hydratase, Chain A, domain 1"/>
    <property type="match status" value="1"/>
</dbReference>
<evidence type="ECO:0000313" key="2">
    <source>
        <dbReference type="EMBL" id="MBG6094010.1"/>
    </source>
</evidence>
<accession>A0A931GPK9</accession>
<dbReference type="PANTHER" id="PTHR43459:SF1">
    <property type="entry name" value="EG:BACN32G11.4 PROTEIN"/>
    <property type="match status" value="1"/>
</dbReference>
<dbReference type="SUPFAM" id="SSF52096">
    <property type="entry name" value="ClpP/crotonase"/>
    <property type="match status" value="1"/>
</dbReference>
<dbReference type="InterPro" id="IPR053545">
    <property type="entry name" value="Enoyl-CoA_hydratase-like"/>
</dbReference>
<dbReference type="RefSeq" id="WP_197016000.1">
    <property type="nucleotide sequence ID" value="NZ_BAABES010000014.1"/>
</dbReference>
<dbReference type="NCBIfam" id="NF042431">
    <property type="entry name" value="EnCoAhydt_DpgB"/>
    <property type="match status" value="1"/>
</dbReference>